<feature type="modified residue" description="4-aspartylphosphate" evidence="3">
    <location>
        <position position="57"/>
    </location>
</feature>
<dbReference type="InterPro" id="IPR016032">
    <property type="entry name" value="Sig_transdc_resp-reg_C-effctor"/>
</dbReference>
<evidence type="ECO:0000259" key="5">
    <source>
        <dbReference type="PROSITE" id="PS50110"/>
    </source>
</evidence>
<dbReference type="SMART" id="SM00448">
    <property type="entry name" value="REC"/>
    <property type="match status" value="1"/>
</dbReference>
<dbReference type="InterPro" id="IPR000792">
    <property type="entry name" value="Tscrpt_reg_LuxR_C"/>
</dbReference>
<dbReference type="EMBL" id="CP044205">
    <property type="protein sequence ID" value="QFY45225.1"/>
    <property type="molecule type" value="Genomic_DNA"/>
</dbReference>
<keyword evidence="1 3" id="KW-0597">Phosphoprotein</keyword>
<dbReference type="PANTHER" id="PTHR43214:SF43">
    <property type="entry name" value="TWO-COMPONENT RESPONSE REGULATOR"/>
    <property type="match status" value="1"/>
</dbReference>
<accession>A0A5Q0BMQ4</accession>
<dbReference type="Gene3D" id="3.40.50.2300">
    <property type="match status" value="1"/>
</dbReference>
<feature type="domain" description="HTH luxR-type" evidence="4">
    <location>
        <begin position="146"/>
        <end position="211"/>
    </location>
</feature>
<dbReference type="OrthoDB" id="9796655at2"/>
<evidence type="ECO:0000313" key="7">
    <source>
        <dbReference type="Proteomes" id="UP000325755"/>
    </source>
</evidence>
<dbReference type="SUPFAM" id="SSF46894">
    <property type="entry name" value="C-terminal effector domain of the bipartite response regulators"/>
    <property type="match status" value="1"/>
</dbReference>
<dbReference type="InterPro" id="IPR039420">
    <property type="entry name" value="WalR-like"/>
</dbReference>
<name>A0A5Q0BMQ4_9GAMM</name>
<organism evidence="6 7">
    <name type="scientific">Candidatus Methylospira mobilis</name>
    <dbReference type="NCBI Taxonomy" id="1808979"/>
    <lineage>
        <taxon>Bacteria</taxon>
        <taxon>Pseudomonadati</taxon>
        <taxon>Pseudomonadota</taxon>
        <taxon>Gammaproteobacteria</taxon>
        <taxon>Methylococcales</taxon>
        <taxon>Methylococcaceae</taxon>
        <taxon>Candidatus Methylospira</taxon>
    </lineage>
</organism>
<evidence type="ECO:0000256" key="2">
    <source>
        <dbReference type="ARBA" id="ARBA00023125"/>
    </source>
</evidence>
<dbReference type="Pfam" id="PF00072">
    <property type="entry name" value="Response_reg"/>
    <property type="match status" value="1"/>
</dbReference>
<dbReference type="GO" id="GO:0003677">
    <property type="term" value="F:DNA binding"/>
    <property type="evidence" value="ECO:0007669"/>
    <property type="project" value="UniProtKB-KW"/>
</dbReference>
<evidence type="ECO:0000256" key="3">
    <source>
        <dbReference type="PROSITE-ProRule" id="PRU00169"/>
    </source>
</evidence>
<dbReference type="InterPro" id="IPR011006">
    <property type="entry name" value="CheY-like_superfamily"/>
</dbReference>
<dbReference type="Pfam" id="PF00196">
    <property type="entry name" value="GerE"/>
    <property type="match status" value="1"/>
</dbReference>
<dbReference type="InParanoid" id="A0A5Q0BMQ4"/>
<dbReference type="CDD" id="cd06170">
    <property type="entry name" value="LuxR_C_like"/>
    <property type="match status" value="1"/>
</dbReference>
<dbReference type="CDD" id="cd17535">
    <property type="entry name" value="REC_NarL-like"/>
    <property type="match status" value="1"/>
</dbReference>
<feature type="domain" description="Response regulatory" evidence="5">
    <location>
        <begin position="6"/>
        <end position="122"/>
    </location>
</feature>
<sequence>MMAKITVMLVDDHAVVRAGHRMLLSQYDNIAVMAETARGEEACQIFVTVRPDIVVMDLNLPGIGGLAAIRRICGRDPHARILAFSVHDEPLYVTRALEAGCKGYVTKSSAPEILVEAIIKVAHGATYIDPDIASRMVVQPAAGNGSPAILTTLTAREFDIFHLLVNGSTTREIAEELCLGYKTVANYVTLIKSKLGVNTAAEMTRLAYQYGILKS</sequence>
<dbReference type="InterPro" id="IPR058245">
    <property type="entry name" value="NreC/VraR/RcsB-like_REC"/>
</dbReference>
<dbReference type="SMART" id="SM00421">
    <property type="entry name" value="HTH_LUXR"/>
    <property type="match status" value="1"/>
</dbReference>
<dbReference type="GO" id="GO:0000160">
    <property type="term" value="P:phosphorelay signal transduction system"/>
    <property type="evidence" value="ECO:0007669"/>
    <property type="project" value="InterPro"/>
</dbReference>
<dbReference type="GO" id="GO:0006355">
    <property type="term" value="P:regulation of DNA-templated transcription"/>
    <property type="evidence" value="ECO:0007669"/>
    <property type="project" value="InterPro"/>
</dbReference>
<dbReference type="PRINTS" id="PR00038">
    <property type="entry name" value="HTHLUXR"/>
</dbReference>
<gene>
    <name evidence="6" type="ORF">F6R98_20405</name>
</gene>
<reference evidence="6 7" key="1">
    <citation type="submission" date="2019-09" db="EMBL/GenBank/DDBJ databases">
        <title>Ecophysiology of the spiral-shaped methanotroph Methylospira mobilis as revealed by the complete genome sequence.</title>
        <authorList>
            <person name="Oshkin I.Y."/>
            <person name="Dedysh S.N."/>
            <person name="Miroshnikov K."/>
            <person name="Danilova O.V."/>
            <person name="Hakobyan A."/>
            <person name="Liesack W."/>
        </authorList>
    </citation>
    <scope>NUCLEOTIDE SEQUENCE [LARGE SCALE GENOMIC DNA]</scope>
    <source>
        <strain evidence="6 7">Shm1</strain>
    </source>
</reference>
<evidence type="ECO:0000259" key="4">
    <source>
        <dbReference type="PROSITE" id="PS50043"/>
    </source>
</evidence>
<keyword evidence="2" id="KW-0238">DNA-binding</keyword>
<evidence type="ECO:0000256" key="1">
    <source>
        <dbReference type="ARBA" id="ARBA00022553"/>
    </source>
</evidence>
<dbReference type="KEGG" id="mmob:F6R98_20405"/>
<dbReference type="PROSITE" id="PS50110">
    <property type="entry name" value="RESPONSE_REGULATORY"/>
    <property type="match status" value="1"/>
</dbReference>
<keyword evidence="7" id="KW-1185">Reference proteome</keyword>
<dbReference type="PROSITE" id="PS50043">
    <property type="entry name" value="HTH_LUXR_2"/>
    <property type="match status" value="1"/>
</dbReference>
<proteinExistence type="predicted"/>
<dbReference type="Proteomes" id="UP000325755">
    <property type="component" value="Chromosome"/>
</dbReference>
<dbReference type="InterPro" id="IPR001789">
    <property type="entry name" value="Sig_transdc_resp-reg_receiver"/>
</dbReference>
<dbReference type="SUPFAM" id="SSF52172">
    <property type="entry name" value="CheY-like"/>
    <property type="match status" value="1"/>
</dbReference>
<dbReference type="PANTHER" id="PTHR43214">
    <property type="entry name" value="TWO-COMPONENT RESPONSE REGULATOR"/>
    <property type="match status" value="1"/>
</dbReference>
<protein>
    <submittedName>
        <fullName evidence="6">Response regulator transcription factor</fullName>
    </submittedName>
</protein>
<evidence type="ECO:0000313" key="6">
    <source>
        <dbReference type="EMBL" id="QFY45225.1"/>
    </source>
</evidence>
<dbReference type="AlphaFoldDB" id="A0A5Q0BMQ4"/>